<dbReference type="KEGG" id="kst:KSMBR1_0838"/>
<dbReference type="OrthoDB" id="1491334at2"/>
<dbReference type="AlphaFoldDB" id="A0A2C9CBV0"/>
<dbReference type="EMBL" id="LT934425">
    <property type="protein sequence ID" value="SOH03349.1"/>
    <property type="molecule type" value="Genomic_DNA"/>
</dbReference>
<proteinExistence type="predicted"/>
<evidence type="ECO:0000313" key="1">
    <source>
        <dbReference type="EMBL" id="SOH03349.1"/>
    </source>
</evidence>
<name>A0A2C9CBV0_KUEST</name>
<sequence>MEYLEKFMSFNKDGKKVLPLKVFEINGGFIVGVYQGLISKYDILIKYRQNVRDPWTRIRTPKHIHWTADILIKLYADREKTQEFLDFLINVWNQTKPFKNNEEREKFLSIENLLYVNQKEICRLAQIKNFLNFLLSADYLFSSSFEII</sequence>
<evidence type="ECO:0000313" key="2">
    <source>
        <dbReference type="Proteomes" id="UP000221734"/>
    </source>
</evidence>
<keyword evidence="2" id="KW-1185">Reference proteome</keyword>
<dbReference type="Proteomes" id="UP000221734">
    <property type="component" value="Chromosome Kuenenia_stuttgartiensis_MBR1"/>
</dbReference>
<organism evidence="1 2">
    <name type="scientific">Kuenenia stuttgartiensis</name>
    <dbReference type="NCBI Taxonomy" id="174633"/>
    <lineage>
        <taxon>Bacteria</taxon>
        <taxon>Pseudomonadati</taxon>
        <taxon>Planctomycetota</taxon>
        <taxon>Candidatus Brocadiia</taxon>
        <taxon>Candidatus Brocadiales</taxon>
        <taxon>Candidatus Brocadiaceae</taxon>
        <taxon>Candidatus Kuenenia</taxon>
    </lineage>
</organism>
<accession>A0A2C9CBV0</accession>
<gene>
    <name evidence="1" type="ORF">KSMBR1_0838</name>
</gene>
<protein>
    <submittedName>
        <fullName evidence="1">Uncharacterized protein</fullName>
    </submittedName>
</protein>
<reference evidence="2" key="1">
    <citation type="submission" date="2017-10" db="EMBL/GenBank/DDBJ databases">
        <authorList>
            <person name="Frank J."/>
        </authorList>
    </citation>
    <scope>NUCLEOTIDE SEQUENCE [LARGE SCALE GENOMIC DNA]</scope>
</reference>
<dbReference type="RefSeq" id="WP_099324199.1">
    <property type="nucleotide sequence ID" value="NZ_LT934425.1"/>
</dbReference>